<keyword evidence="6" id="KW-0676">Redox-active center</keyword>
<dbReference type="SUPFAM" id="SSF52833">
    <property type="entry name" value="Thioredoxin-like"/>
    <property type="match status" value="1"/>
</dbReference>
<dbReference type="InterPro" id="IPR014434">
    <property type="entry name" value="Monothiol_GRX"/>
</dbReference>
<dbReference type="InterPro" id="IPR004480">
    <property type="entry name" value="Monothiol_GRX-rel"/>
</dbReference>
<organism evidence="10 11">
    <name type="scientific">Thiospirillum jenense</name>
    <dbReference type="NCBI Taxonomy" id="1653858"/>
    <lineage>
        <taxon>Bacteria</taxon>
        <taxon>Pseudomonadati</taxon>
        <taxon>Pseudomonadota</taxon>
        <taxon>Gammaproteobacteria</taxon>
        <taxon>Chromatiales</taxon>
        <taxon>Chromatiaceae</taxon>
        <taxon>Thiospirillum</taxon>
    </lineage>
</organism>
<dbReference type="CDD" id="cd03028">
    <property type="entry name" value="GRX_PICOT_like"/>
    <property type="match status" value="1"/>
</dbReference>
<keyword evidence="4 8" id="KW-0408">Iron</keyword>
<dbReference type="RefSeq" id="WP_182584147.1">
    <property type="nucleotide sequence ID" value="NZ_JABVCQ010000020.1"/>
</dbReference>
<evidence type="ECO:0000259" key="9">
    <source>
        <dbReference type="Pfam" id="PF00462"/>
    </source>
</evidence>
<dbReference type="Pfam" id="PF00462">
    <property type="entry name" value="Glutaredoxin"/>
    <property type="match status" value="1"/>
</dbReference>
<sequence length="113" mass="12432">MPTKQTPLEHIAQQIKNNPVMIYMKGTPQLPQCGFSQRAAQVLIESGVSFAYVNVLQDTKILSALLNYANWPTFPQIYVDGELIGGCDVILELQATGELQPLLDAASNRKLSD</sequence>
<dbReference type="PANTHER" id="PTHR10293:SF72">
    <property type="entry name" value="MONOTHIOL GLUTAREDOXIN-S14, CHLOROPLASTIC"/>
    <property type="match status" value="1"/>
</dbReference>
<dbReference type="NCBIfam" id="TIGR00365">
    <property type="entry name" value="Grx4 family monothiol glutaredoxin"/>
    <property type="match status" value="1"/>
</dbReference>
<accession>A0A839HHS8</accession>
<evidence type="ECO:0000256" key="2">
    <source>
        <dbReference type="ARBA" id="ARBA00022714"/>
    </source>
</evidence>
<keyword evidence="5 8" id="KW-0411">Iron-sulfur</keyword>
<comment type="similarity">
    <text evidence="1 7">Belongs to the glutaredoxin family. Monothiol subfamily.</text>
</comment>
<dbReference type="Gene3D" id="3.40.30.10">
    <property type="entry name" value="Glutaredoxin"/>
    <property type="match status" value="1"/>
</dbReference>
<keyword evidence="11" id="KW-1185">Reference proteome</keyword>
<gene>
    <name evidence="10" type="primary">grxD</name>
    <name evidence="10" type="ORF">HUK38_09765</name>
</gene>
<dbReference type="InterPro" id="IPR002109">
    <property type="entry name" value="Glutaredoxin"/>
</dbReference>
<dbReference type="GO" id="GO:0015036">
    <property type="term" value="F:disulfide oxidoreductase activity"/>
    <property type="evidence" value="ECO:0007669"/>
    <property type="project" value="InterPro"/>
</dbReference>
<evidence type="ECO:0000256" key="1">
    <source>
        <dbReference type="ARBA" id="ARBA00009630"/>
    </source>
</evidence>
<dbReference type="InterPro" id="IPR033658">
    <property type="entry name" value="GRX_PICOT-like"/>
</dbReference>
<name>A0A839HHS8_9GAMM</name>
<dbReference type="InterPro" id="IPR036249">
    <property type="entry name" value="Thioredoxin-like_sf"/>
</dbReference>
<keyword evidence="2 8" id="KW-0001">2Fe-2S</keyword>
<evidence type="ECO:0000256" key="4">
    <source>
        <dbReference type="ARBA" id="ARBA00023004"/>
    </source>
</evidence>
<dbReference type="EMBL" id="JABVCQ010000020">
    <property type="protein sequence ID" value="MBB1126517.1"/>
    <property type="molecule type" value="Genomic_DNA"/>
</dbReference>
<evidence type="ECO:0000256" key="7">
    <source>
        <dbReference type="PIRNR" id="PIRNR005894"/>
    </source>
</evidence>
<dbReference type="AlphaFoldDB" id="A0A839HHS8"/>
<protein>
    <recommendedName>
        <fullName evidence="7">Glutaredoxin</fullName>
    </recommendedName>
</protein>
<evidence type="ECO:0000313" key="10">
    <source>
        <dbReference type="EMBL" id="MBB1126517.1"/>
    </source>
</evidence>
<evidence type="ECO:0000313" key="11">
    <source>
        <dbReference type="Proteomes" id="UP000548632"/>
    </source>
</evidence>
<keyword evidence="3 8" id="KW-0479">Metal-binding</keyword>
<dbReference type="GO" id="GO:0046872">
    <property type="term" value="F:metal ion binding"/>
    <property type="evidence" value="ECO:0007669"/>
    <property type="project" value="UniProtKB-KW"/>
</dbReference>
<feature type="binding site" evidence="8">
    <location>
        <position position="33"/>
    </location>
    <ligand>
        <name>[2Fe-2S] cluster</name>
        <dbReference type="ChEBI" id="CHEBI:190135"/>
        <note>ligand shared between dimeric partners</note>
    </ligand>
</feature>
<dbReference type="PIRSF" id="PIRSF005894">
    <property type="entry name" value="Monothiol_GRX"/>
    <property type="match status" value="1"/>
</dbReference>
<evidence type="ECO:0000256" key="5">
    <source>
        <dbReference type="ARBA" id="ARBA00023014"/>
    </source>
</evidence>
<comment type="caution">
    <text evidence="10">The sequence shown here is derived from an EMBL/GenBank/DDBJ whole genome shotgun (WGS) entry which is preliminary data.</text>
</comment>
<feature type="domain" description="Glutaredoxin" evidence="9">
    <location>
        <begin position="20"/>
        <end position="84"/>
    </location>
</feature>
<dbReference type="PROSITE" id="PS51354">
    <property type="entry name" value="GLUTAREDOXIN_2"/>
    <property type="match status" value="1"/>
</dbReference>
<evidence type="ECO:0000256" key="8">
    <source>
        <dbReference type="PIRSR" id="PIRSR005894-2"/>
    </source>
</evidence>
<reference evidence="10 11" key="1">
    <citation type="journal article" date="2020" name="Arch. Microbiol.">
        <title>The genome sequence of the giant phototrophic gammaproteobacterium Thiospirillum jenense gives insight into its physiological properties and phylogenetic relationships.</title>
        <authorList>
            <person name="Imhoff J.F."/>
            <person name="Meyer T.E."/>
            <person name="Kyndt J.A."/>
        </authorList>
    </citation>
    <scope>NUCLEOTIDE SEQUENCE [LARGE SCALE GENOMIC DNA]</scope>
    <source>
        <strain evidence="10 11">DSM 216</strain>
    </source>
</reference>
<proteinExistence type="inferred from homology"/>
<evidence type="ECO:0000256" key="3">
    <source>
        <dbReference type="ARBA" id="ARBA00022723"/>
    </source>
</evidence>
<dbReference type="PANTHER" id="PTHR10293">
    <property type="entry name" value="GLUTAREDOXIN FAMILY MEMBER"/>
    <property type="match status" value="1"/>
</dbReference>
<dbReference type="Proteomes" id="UP000548632">
    <property type="component" value="Unassembled WGS sequence"/>
</dbReference>
<dbReference type="GO" id="GO:0051537">
    <property type="term" value="F:2 iron, 2 sulfur cluster binding"/>
    <property type="evidence" value="ECO:0007669"/>
    <property type="project" value="UniProtKB-KW"/>
</dbReference>
<evidence type="ECO:0000256" key="6">
    <source>
        <dbReference type="ARBA" id="ARBA00023284"/>
    </source>
</evidence>